<organism evidence="2 3">
    <name type="scientific">Pleurodeles waltl</name>
    <name type="common">Iberian ribbed newt</name>
    <dbReference type="NCBI Taxonomy" id="8319"/>
    <lineage>
        <taxon>Eukaryota</taxon>
        <taxon>Metazoa</taxon>
        <taxon>Chordata</taxon>
        <taxon>Craniata</taxon>
        <taxon>Vertebrata</taxon>
        <taxon>Euteleostomi</taxon>
        <taxon>Amphibia</taxon>
        <taxon>Batrachia</taxon>
        <taxon>Caudata</taxon>
        <taxon>Salamandroidea</taxon>
        <taxon>Salamandridae</taxon>
        <taxon>Pleurodelinae</taxon>
        <taxon>Pleurodeles</taxon>
    </lineage>
</organism>
<proteinExistence type="predicted"/>
<evidence type="ECO:0000313" key="2">
    <source>
        <dbReference type="EMBL" id="KAJ1112169.1"/>
    </source>
</evidence>
<dbReference type="EMBL" id="JANPWB010000012">
    <property type="protein sequence ID" value="KAJ1112169.1"/>
    <property type="molecule type" value="Genomic_DNA"/>
</dbReference>
<reference evidence="2" key="1">
    <citation type="journal article" date="2022" name="bioRxiv">
        <title>Sequencing and chromosome-scale assembly of the giantPleurodeles waltlgenome.</title>
        <authorList>
            <person name="Brown T."/>
            <person name="Elewa A."/>
            <person name="Iarovenko S."/>
            <person name="Subramanian E."/>
            <person name="Araus A.J."/>
            <person name="Petzold A."/>
            <person name="Susuki M."/>
            <person name="Suzuki K.-i.T."/>
            <person name="Hayashi T."/>
            <person name="Toyoda A."/>
            <person name="Oliveira C."/>
            <person name="Osipova E."/>
            <person name="Leigh N.D."/>
            <person name="Simon A."/>
            <person name="Yun M.H."/>
        </authorList>
    </citation>
    <scope>NUCLEOTIDE SEQUENCE</scope>
    <source>
        <strain evidence="2">20211129_DDA</strain>
        <tissue evidence="2">Liver</tissue>
    </source>
</reference>
<dbReference type="AlphaFoldDB" id="A0AAV7N9L6"/>
<feature type="region of interest" description="Disordered" evidence="1">
    <location>
        <begin position="47"/>
        <end position="67"/>
    </location>
</feature>
<keyword evidence="3" id="KW-1185">Reference proteome</keyword>
<comment type="caution">
    <text evidence="2">The sequence shown here is derived from an EMBL/GenBank/DDBJ whole genome shotgun (WGS) entry which is preliminary data.</text>
</comment>
<gene>
    <name evidence="2" type="ORF">NDU88_000437</name>
</gene>
<evidence type="ECO:0000256" key="1">
    <source>
        <dbReference type="SAM" id="MobiDB-lite"/>
    </source>
</evidence>
<accession>A0AAV7N9L6</accession>
<protein>
    <submittedName>
        <fullName evidence="2">Uncharacterized protein</fullName>
    </submittedName>
</protein>
<dbReference type="Proteomes" id="UP001066276">
    <property type="component" value="Chromosome 8"/>
</dbReference>
<name>A0AAV7N9L6_PLEWA</name>
<sequence length="67" mass="7457">MLKSGKKDRALQLVKAGELERVTSDRPCRLATPPHQKTVIEIQNKSNASRNIMDTRNCYSTSGTLTP</sequence>
<evidence type="ECO:0000313" key="3">
    <source>
        <dbReference type="Proteomes" id="UP001066276"/>
    </source>
</evidence>